<keyword evidence="10" id="KW-1185">Reference proteome</keyword>
<keyword evidence="7" id="KW-0408">Iron</keyword>
<comment type="similarity">
    <text evidence="3">Belongs to the cytochrome P450 family.</text>
</comment>
<dbReference type="GO" id="GO:0020037">
    <property type="term" value="F:heme binding"/>
    <property type="evidence" value="ECO:0007669"/>
    <property type="project" value="InterPro"/>
</dbReference>
<reference evidence="9 10" key="1">
    <citation type="journal article" date="2017" name="Mol. Ecol.">
        <title>Comparative and population genomic landscape of Phellinus noxius: A hypervariable fungus causing root rot in trees.</title>
        <authorList>
            <person name="Chung C.L."/>
            <person name="Lee T.J."/>
            <person name="Akiba M."/>
            <person name="Lee H.H."/>
            <person name="Kuo T.H."/>
            <person name="Liu D."/>
            <person name="Ke H.M."/>
            <person name="Yokoi T."/>
            <person name="Roa M.B."/>
            <person name="Lu M.J."/>
            <person name="Chang Y.Y."/>
            <person name="Ann P.J."/>
            <person name="Tsai J.N."/>
            <person name="Chen C.Y."/>
            <person name="Tzean S.S."/>
            <person name="Ota Y."/>
            <person name="Hattori T."/>
            <person name="Sahashi N."/>
            <person name="Liou R.F."/>
            <person name="Kikuchi T."/>
            <person name="Tsai I.J."/>
        </authorList>
    </citation>
    <scope>NUCLEOTIDE SEQUENCE [LARGE SCALE GENOMIC DNA]</scope>
    <source>
        <strain evidence="9 10">FFPRI411160</strain>
    </source>
</reference>
<dbReference type="InParanoid" id="A0A286U709"/>
<evidence type="ECO:0000256" key="8">
    <source>
        <dbReference type="ARBA" id="ARBA00023033"/>
    </source>
</evidence>
<accession>A0A286U709</accession>
<evidence type="ECO:0000256" key="5">
    <source>
        <dbReference type="ARBA" id="ARBA00022723"/>
    </source>
</evidence>
<evidence type="ECO:0000256" key="7">
    <source>
        <dbReference type="ARBA" id="ARBA00023004"/>
    </source>
</evidence>
<sequence length="265" mass="29715">MSTASLTTTEIAVISLGALTLWGLYKRLFSKSPLSVLPGPPSSSLIYGNAAVNLYTRTLLIPCSGHINQVFDPNGWDFFSKLQENYEAVVKLDGILKSDLLYICDPLALHHMLLKNQDAFDTPKSNLMLSHTIFGRGLFSIAGEEHRKQRKLLNPVFSVKHLRDVLPILYPIAHQLRDGIRGEIKKGAEYIDVVEWTTRAALEYIGQGGLGHSFSSFDEDGKGDEYGSAIKVVLPMVYKLFRFKDIQTRLIITRLFGKFTQLPEE</sequence>
<gene>
    <name evidence="9" type="ORF">PNOK_0910400</name>
</gene>
<dbReference type="EMBL" id="NBII01000010">
    <property type="protein sequence ID" value="PAV15342.1"/>
    <property type="molecule type" value="Genomic_DNA"/>
</dbReference>
<keyword evidence="6" id="KW-0560">Oxidoreductase</keyword>
<comment type="caution">
    <text evidence="9">The sequence shown here is derived from an EMBL/GenBank/DDBJ whole genome shotgun (WGS) entry which is preliminary data.</text>
</comment>
<comment type="pathway">
    <text evidence="2">Secondary metabolite biosynthesis.</text>
</comment>
<keyword evidence="8" id="KW-0503">Monooxygenase</keyword>
<proteinExistence type="inferred from homology"/>
<evidence type="ECO:0000256" key="2">
    <source>
        <dbReference type="ARBA" id="ARBA00005179"/>
    </source>
</evidence>
<dbReference type="Proteomes" id="UP000217199">
    <property type="component" value="Unassembled WGS sequence"/>
</dbReference>
<dbReference type="OrthoDB" id="1470350at2759"/>
<dbReference type="PANTHER" id="PTHR24305">
    <property type="entry name" value="CYTOCHROME P450"/>
    <property type="match status" value="1"/>
</dbReference>
<dbReference type="GO" id="GO:0016705">
    <property type="term" value="F:oxidoreductase activity, acting on paired donors, with incorporation or reduction of molecular oxygen"/>
    <property type="evidence" value="ECO:0007669"/>
    <property type="project" value="InterPro"/>
</dbReference>
<dbReference type="InterPro" id="IPR001128">
    <property type="entry name" value="Cyt_P450"/>
</dbReference>
<dbReference type="GO" id="GO:0004497">
    <property type="term" value="F:monooxygenase activity"/>
    <property type="evidence" value="ECO:0007669"/>
    <property type="project" value="UniProtKB-KW"/>
</dbReference>
<comment type="cofactor">
    <cofactor evidence="1">
        <name>heme</name>
        <dbReference type="ChEBI" id="CHEBI:30413"/>
    </cofactor>
</comment>
<protein>
    <submittedName>
        <fullName evidence="9">Cytochrome P450</fullName>
    </submittedName>
</protein>
<dbReference type="AlphaFoldDB" id="A0A286U709"/>
<organism evidence="9 10">
    <name type="scientific">Pyrrhoderma noxium</name>
    <dbReference type="NCBI Taxonomy" id="2282107"/>
    <lineage>
        <taxon>Eukaryota</taxon>
        <taxon>Fungi</taxon>
        <taxon>Dikarya</taxon>
        <taxon>Basidiomycota</taxon>
        <taxon>Agaricomycotina</taxon>
        <taxon>Agaricomycetes</taxon>
        <taxon>Hymenochaetales</taxon>
        <taxon>Hymenochaetaceae</taxon>
        <taxon>Pyrrhoderma</taxon>
    </lineage>
</organism>
<dbReference type="Pfam" id="PF00067">
    <property type="entry name" value="p450"/>
    <property type="match status" value="1"/>
</dbReference>
<keyword evidence="4" id="KW-0349">Heme</keyword>
<dbReference type="STRING" id="2282107.A0A286U709"/>
<dbReference type="GO" id="GO:0005506">
    <property type="term" value="F:iron ion binding"/>
    <property type="evidence" value="ECO:0007669"/>
    <property type="project" value="InterPro"/>
</dbReference>
<dbReference type="Gene3D" id="1.10.630.10">
    <property type="entry name" value="Cytochrome P450"/>
    <property type="match status" value="1"/>
</dbReference>
<dbReference type="SUPFAM" id="SSF48264">
    <property type="entry name" value="Cytochrome P450"/>
    <property type="match status" value="1"/>
</dbReference>
<evidence type="ECO:0000313" key="10">
    <source>
        <dbReference type="Proteomes" id="UP000217199"/>
    </source>
</evidence>
<evidence type="ECO:0000256" key="3">
    <source>
        <dbReference type="ARBA" id="ARBA00010617"/>
    </source>
</evidence>
<evidence type="ECO:0000313" key="9">
    <source>
        <dbReference type="EMBL" id="PAV15342.1"/>
    </source>
</evidence>
<dbReference type="InterPro" id="IPR036396">
    <property type="entry name" value="Cyt_P450_sf"/>
</dbReference>
<evidence type="ECO:0000256" key="6">
    <source>
        <dbReference type="ARBA" id="ARBA00023002"/>
    </source>
</evidence>
<keyword evidence="5" id="KW-0479">Metal-binding</keyword>
<evidence type="ECO:0000256" key="1">
    <source>
        <dbReference type="ARBA" id="ARBA00001971"/>
    </source>
</evidence>
<dbReference type="InterPro" id="IPR050121">
    <property type="entry name" value="Cytochrome_P450_monoxygenase"/>
</dbReference>
<name>A0A286U709_9AGAM</name>
<evidence type="ECO:0000256" key="4">
    <source>
        <dbReference type="ARBA" id="ARBA00022617"/>
    </source>
</evidence>
<dbReference type="PANTHER" id="PTHR24305:SF166">
    <property type="entry name" value="CYTOCHROME P450 12A4, MITOCHONDRIAL-RELATED"/>
    <property type="match status" value="1"/>
</dbReference>